<accession>A0A1H0EZ01</accession>
<feature type="chain" id="PRO_5015064518" description="Nickel/cobalt transporter regulator" evidence="2">
    <location>
        <begin position="22"/>
        <end position="131"/>
    </location>
</feature>
<name>A0A1H0EZ01_9RHOB</name>
<dbReference type="AlphaFoldDB" id="A0A1H0EZ01"/>
<evidence type="ECO:0000313" key="3">
    <source>
        <dbReference type="EMBL" id="SHK42659.1"/>
    </source>
</evidence>
<sequence length="131" mass="14694">MKRTAILAAALLVGFSPAAMAADYGKQPRHVQSHQWHDGPGRRAYQPAYRQDHGASRIGRDGRRDWGPAPRHRVQRPLPGRALSPAQLRRLPPLPHGQRYRVVNQRVVRVDNNSSEILAMIGLFSILLGTR</sequence>
<keyword evidence="4" id="KW-1185">Reference proteome</keyword>
<organism evidence="3 4">
    <name type="scientific">Lutimaribacter pacificus</name>
    <dbReference type="NCBI Taxonomy" id="391948"/>
    <lineage>
        <taxon>Bacteria</taxon>
        <taxon>Pseudomonadati</taxon>
        <taxon>Pseudomonadota</taxon>
        <taxon>Alphaproteobacteria</taxon>
        <taxon>Rhodobacterales</taxon>
        <taxon>Roseobacteraceae</taxon>
        <taxon>Lutimaribacter</taxon>
    </lineage>
</organism>
<gene>
    <name evidence="3" type="ORF">SAMN05444142_105120</name>
</gene>
<evidence type="ECO:0000256" key="1">
    <source>
        <dbReference type="SAM" id="MobiDB-lite"/>
    </source>
</evidence>
<feature type="signal peptide" evidence="2">
    <location>
        <begin position="1"/>
        <end position="21"/>
    </location>
</feature>
<proteinExistence type="predicted"/>
<evidence type="ECO:0000256" key="2">
    <source>
        <dbReference type="SAM" id="SignalP"/>
    </source>
</evidence>
<reference evidence="3 4" key="1">
    <citation type="submission" date="2016-11" db="EMBL/GenBank/DDBJ databases">
        <authorList>
            <person name="Varghese N."/>
            <person name="Submissions S."/>
        </authorList>
    </citation>
    <scope>NUCLEOTIDE SEQUENCE [LARGE SCALE GENOMIC DNA]</scope>
    <source>
        <strain evidence="3 4">DSM 29620</strain>
    </source>
</reference>
<evidence type="ECO:0000313" key="4">
    <source>
        <dbReference type="Proteomes" id="UP000324252"/>
    </source>
</evidence>
<dbReference type="RefSeq" id="WP_149787501.1">
    <property type="nucleotide sequence ID" value="NZ_FNIO01000002.1"/>
</dbReference>
<feature type="compositionally biased region" description="Basic and acidic residues" evidence="1">
    <location>
        <begin position="50"/>
        <end position="66"/>
    </location>
</feature>
<dbReference type="EMBL" id="FQZZ01000005">
    <property type="protein sequence ID" value="SHK42659.1"/>
    <property type="molecule type" value="Genomic_DNA"/>
</dbReference>
<feature type="region of interest" description="Disordered" evidence="1">
    <location>
        <begin position="30"/>
        <end position="92"/>
    </location>
</feature>
<evidence type="ECO:0008006" key="5">
    <source>
        <dbReference type="Google" id="ProtNLM"/>
    </source>
</evidence>
<dbReference type="Proteomes" id="UP000324252">
    <property type="component" value="Unassembled WGS sequence"/>
</dbReference>
<protein>
    <recommendedName>
        <fullName evidence="5">Nickel/cobalt transporter regulator</fullName>
    </recommendedName>
</protein>
<keyword evidence="2" id="KW-0732">Signal</keyword>